<dbReference type="AlphaFoldDB" id="A0A291PH10"/>
<dbReference type="Proteomes" id="UP000220394">
    <property type="component" value="Chromosome"/>
</dbReference>
<reference evidence="1 2" key="1">
    <citation type="submission" date="2017-08" db="EMBL/GenBank/DDBJ databases">
        <title>Complete Genome Sequence of Acetobacter tropicalis Oregon-R-modENCODE STRAIN BDGP1, an acetic acid bacterium isolated from Drosophila melanogaster gut.</title>
        <authorList>
            <person name="Wan K.H."/>
            <person name="Yu C."/>
            <person name="Park S."/>
            <person name="Hammonds A.S."/>
            <person name="Booth B.W."/>
            <person name="Celniker S.E."/>
        </authorList>
    </citation>
    <scope>NUCLEOTIDE SEQUENCE [LARGE SCALE GENOMIC DNA]</scope>
    <source>
        <strain evidence="1 2">BDGP1</strain>
    </source>
</reference>
<accession>A0A291PH10</accession>
<evidence type="ECO:0000313" key="1">
    <source>
        <dbReference type="EMBL" id="ATJ90677.1"/>
    </source>
</evidence>
<protein>
    <submittedName>
        <fullName evidence="1">Uncharacterized protein</fullName>
    </submittedName>
</protein>
<dbReference type="EMBL" id="CP022699">
    <property type="protein sequence ID" value="ATJ90677.1"/>
    <property type="molecule type" value="Genomic_DNA"/>
</dbReference>
<dbReference type="KEGG" id="ato:CIW82_08250"/>
<evidence type="ECO:0000313" key="2">
    <source>
        <dbReference type="Proteomes" id="UP000220394"/>
    </source>
</evidence>
<name>A0A291PH10_9PROT</name>
<organism evidence="1 2">
    <name type="scientific">Acetobacter tropicalis</name>
    <dbReference type="NCBI Taxonomy" id="104102"/>
    <lineage>
        <taxon>Bacteria</taxon>
        <taxon>Pseudomonadati</taxon>
        <taxon>Pseudomonadota</taxon>
        <taxon>Alphaproteobacteria</taxon>
        <taxon>Acetobacterales</taxon>
        <taxon>Acetobacteraceae</taxon>
        <taxon>Acetobacter</taxon>
    </lineage>
</organism>
<sequence>MLTTPPGMIAPTESGRYADLLRQIGADFAAFEDNGGFKRPTLDEMAASLDRLAKRARSQCYLTHERIAPVLQIYG</sequence>
<gene>
    <name evidence="1" type="ORF">CIW82_08250</name>
</gene>
<proteinExistence type="predicted"/>